<comment type="caution">
    <text evidence="2">The sequence shown here is derived from an EMBL/GenBank/DDBJ whole genome shotgun (WGS) entry which is preliminary data.</text>
</comment>
<sequence>MIDHVSLQCDDLAASRRFYETLLGALDITVAMDFGDALGLAGPDGDPKLWLGKQTTGGTQREIHLAFTAPDRATVQTVHEAVTALGAEVLHAPREWPEYHPGYYAVFVRDPDGNNVEVVTHA</sequence>
<dbReference type="InterPro" id="IPR029068">
    <property type="entry name" value="Glyas_Bleomycin-R_OHBP_Dase"/>
</dbReference>
<organism evidence="2 3">
    <name type="scientific">Kribbella solani</name>
    <dbReference type="NCBI Taxonomy" id="236067"/>
    <lineage>
        <taxon>Bacteria</taxon>
        <taxon>Bacillati</taxon>
        <taxon>Actinomycetota</taxon>
        <taxon>Actinomycetes</taxon>
        <taxon>Propionibacteriales</taxon>
        <taxon>Kribbellaceae</taxon>
        <taxon>Kribbella</taxon>
    </lineage>
</organism>
<proteinExistence type="predicted"/>
<keyword evidence="2" id="KW-0456">Lyase</keyword>
<feature type="domain" description="VOC" evidence="1">
    <location>
        <begin position="1"/>
        <end position="121"/>
    </location>
</feature>
<dbReference type="Gene3D" id="3.10.180.10">
    <property type="entry name" value="2,3-Dihydroxybiphenyl 1,2-Dioxygenase, domain 1"/>
    <property type="match status" value="1"/>
</dbReference>
<accession>A0A841DLS2</accession>
<dbReference type="EMBL" id="JACHNF010000001">
    <property type="protein sequence ID" value="MBB5978831.1"/>
    <property type="molecule type" value="Genomic_DNA"/>
</dbReference>
<dbReference type="PANTHER" id="PTHR35006:SF2">
    <property type="entry name" value="GLYOXALASE FAMILY PROTEIN (AFU_ORTHOLOGUE AFUA_5G14830)"/>
    <property type="match status" value="1"/>
</dbReference>
<dbReference type="Pfam" id="PF00903">
    <property type="entry name" value="Glyoxalase"/>
    <property type="match status" value="1"/>
</dbReference>
<dbReference type="AlphaFoldDB" id="A0A841DLS2"/>
<dbReference type="Proteomes" id="UP000558997">
    <property type="component" value="Unassembled WGS sequence"/>
</dbReference>
<dbReference type="InterPro" id="IPR004360">
    <property type="entry name" value="Glyas_Fos-R_dOase_dom"/>
</dbReference>
<dbReference type="GO" id="GO:0051213">
    <property type="term" value="F:dioxygenase activity"/>
    <property type="evidence" value="ECO:0007669"/>
    <property type="project" value="UniProtKB-KW"/>
</dbReference>
<dbReference type="InterPro" id="IPR037523">
    <property type="entry name" value="VOC_core"/>
</dbReference>
<dbReference type="PANTHER" id="PTHR35006">
    <property type="entry name" value="GLYOXALASE FAMILY PROTEIN (AFU_ORTHOLOGUE AFUA_5G14830)"/>
    <property type="match status" value="1"/>
</dbReference>
<protein>
    <submittedName>
        <fullName evidence="2">Catechol 2,3-dioxygenase-like lactoylglutathione lyase family enzyme</fullName>
    </submittedName>
</protein>
<dbReference type="CDD" id="cd07262">
    <property type="entry name" value="VOC_like"/>
    <property type="match status" value="1"/>
</dbReference>
<keyword evidence="3" id="KW-1185">Reference proteome</keyword>
<keyword evidence="2" id="KW-0223">Dioxygenase</keyword>
<reference evidence="2 3" key="1">
    <citation type="submission" date="2020-08" db="EMBL/GenBank/DDBJ databases">
        <title>Sequencing the genomes of 1000 actinobacteria strains.</title>
        <authorList>
            <person name="Klenk H.-P."/>
        </authorList>
    </citation>
    <scope>NUCLEOTIDE SEQUENCE [LARGE SCALE GENOMIC DNA]</scope>
    <source>
        <strain evidence="2 3">DSM 17294</strain>
    </source>
</reference>
<dbReference type="SUPFAM" id="SSF54593">
    <property type="entry name" value="Glyoxalase/Bleomycin resistance protein/Dihydroxybiphenyl dioxygenase"/>
    <property type="match status" value="1"/>
</dbReference>
<dbReference type="GO" id="GO:0016829">
    <property type="term" value="F:lyase activity"/>
    <property type="evidence" value="ECO:0007669"/>
    <property type="project" value="UniProtKB-KW"/>
</dbReference>
<dbReference type="RefSeq" id="WP_184833435.1">
    <property type="nucleotide sequence ID" value="NZ_BAAAVN010000001.1"/>
</dbReference>
<dbReference type="PROSITE" id="PS51819">
    <property type="entry name" value="VOC"/>
    <property type="match status" value="1"/>
</dbReference>
<keyword evidence="2" id="KW-0560">Oxidoreductase</keyword>
<evidence type="ECO:0000313" key="2">
    <source>
        <dbReference type="EMBL" id="MBB5978831.1"/>
    </source>
</evidence>
<name>A0A841DLS2_9ACTN</name>
<evidence type="ECO:0000259" key="1">
    <source>
        <dbReference type="PROSITE" id="PS51819"/>
    </source>
</evidence>
<gene>
    <name evidence="2" type="ORF">HDA44_002172</name>
</gene>
<evidence type="ECO:0000313" key="3">
    <source>
        <dbReference type="Proteomes" id="UP000558997"/>
    </source>
</evidence>